<dbReference type="EMBL" id="CP001349">
    <property type="protein sequence ID" value="ACL55328.1"/>
    <property type="molecule type" value="Genomic_DNA"/>
</dbReference>
<organism evidence="2 3">
    <name type="scientific">Methylobacterium nodulans (strain LMG 21967 / CNCM I-2342 / ORS 2060)</name>
    <dbReference type="NCBI Taxonomy" id="460265"/>
    <lineage>
        <taxon>Bacteria</taxon>
        <taxon>Pseudomonadati</taxon>
        <taxon>Pseudomonadota</taxon>
        <taxon>Alphaproteobacteria</taxon>
        <taxon>Hyphomicrobiales</taxon>
        <taxon>Methylobacteriaceae</taxon>
        <taxon>Methylobacterium</taxon>
    </lineage>
</organism>
<reference evidence="2 3" key="1">
    <citation type="submission" date="2009-01" db="EMBL/GenBank/DDBJ databases">
        <title>Complete sequence of chromosome of Methylobacterium nodulans ORS 2060.</title>
        <authorList>
            <consortium name="US DOE Joint Genome Institute"/>
            <person name="Lucas S."/>
            <person name="Copeland A."/>
            <person name="Lapidus A."/>
            <person name="Glavina del Rio T."/>
            <person name="Dalin E."/>
            <person name="Tice H."/>
            <person name="Bruce D."/>
            <person name="Goodwin L."/>
            <person name="Pitluck S."/>
            <person name="Sims D."/>
            <person name="Brettin T."/>
            <person name="Detter J.C."/>
            <person name="Han C."/>
            <person name="Larimer F."/>
            <person name="Land M."/>
            <person name="Hauser L."/>
            <person name="Kyrpides N."/>
            <person name="Ivanova N."/>
            <person name="Marx C.J."/>
            <person name="Richardson P."/>
        </authorList>
    </citation>
    <scope>NUCLEOTIDE SEQUENCE [LARGE SCALE GENOMIC DNA]</scope>
    <source>
        <strain evidence="3">LMG 21967 / CNCM I-2342 / ORS 2060</strain>
    </source>
</reference>
<dbReference type="AlphaFoldDB" id="B8I9S5"/>
<accession>B8I9S5</accession>
<feature type="region of interest" description="Disordered" evidence="1">
    <location>
        <begin position="1"/>
        <end position="20"/>
    </location>
</feature>
<sequence>MRKRSHLTLDEQAKPPSRAGNLMAEIGERAGDDAIVVEVTDNVDLSDAVRAELRILRAAAAAIDLQKAVGPQVERMAAVQAMIDAAWAVFAELGRGGPGADDAIHH</sequence>
<dbReference type="Proteomes" id="UP000008207">
    <property type="component" value="Chromosome"/>
</dbReference>
<keyword evidence="3" id="KW-1185">Reference proteome</keyword>
<evidence type="ECO:0000313" key="2">
    <source>
        <dbReference type="EMBL" id="ACL55328.1"/>
    </source>
</evidence>
<gene>
    <name evidence="2" type="ordered locus">Mnod_0284</name>
</gene>
<evidence type="ECO:0000256" key="1">
    <source>
        <dbReference type="SAM" id="MobiDB-lite"/>
    </source>
</evidence>
<name>B8I9S5_METNO</name>
<evidence type="ECO:0000313" key="3">
    <source>
        <dbReference type="Proteomes" id="UP000008207"/>
    </source>
</evidence>
<dbReference type="RefSeq" id="WP_015927040.1">
    <property type="nucleotide sequence ID" value="NC_011894.1"/>
</dbReference>
<protein>
    <submittedName>
        <fullName evidence="2">Uncharacterized protein</fullName>
    </submittedName>
</protein>
<proteinExistence type="predicted"/>
<dbReference type="HOGENOM" id="CLU_2220046_0_0_5"/>
<dbReference type="KEGG" id="mno:Mnod_0284"/>